<dbReference type="Gene3D" id="3.30.450.40">
    <property type="match status" value="1"/>
</dbReference>
<evidence type="ECO:0000256" key="2">
    <source>
        <dbReference type="ARBA" id="ARBA00023125"/>
    </source>
</evidence>
<dbReference type="Proteomes" id="UP001059617">
    <property type="component" value="Chromosome"/>
</dbReference>
<dbReference type="InterPro" id="IPR014757">
    <property type="entry name" value="Tscrpt_reg_IclR_C"/>
</dbReference>
<dbReference type="PANTHER" id="PTHR30136">
    <property type="entry name" value="HELIX-TURN-HELIX TRANSCRIPTIONAL REGULATOR, ICLR FAMILY"/>
    <property type="match status" value="1"/>
</dbReference>
<protein>
    <submittedName>
        <fullName evidence="6">IclR family transcriptional regulator</fullName>
    </submittedName>
</protein>
<evidence type="ECO:0000259" key="5">
    <source>
        <dbReference type="PROSITE" id="PS51078"/>
    </source>
</evidence>
<dbReference type="RefSeq" id="WP_259865800.1">
    <property type="nucleotide sequence ID" value="NZ_BAAAST010000003.1"/>
</dbReference>
<keyword evidence="3" id="KW-0804">Transcription</keyword>
<name>A0ABY5WCS8_9ACTN</name>
<dbReference type="SUPFAM" id="SSF55781">
    <property type="entry name" value="GAF domain-like"/>
    <property type="match status" value="1"/>
</dbReference>
<accession>A0ABY5WCS8</accession>
<dbReference type="SMART" id="SM00346">
    <property type="entry name" value="HTH_ICLR"/>
    <property type="match status" value="1"/>
</dbReference>
<dbReference type="Gene3D" id="1.10.10.10">
    <property type="entry name" value="Winged helix-like DNA-binding domain superfamily/Winged helix DNA-binding domain"/>
    <property type="match status" value="1"/>
</dbReference>
<dbReference type="InterPro" id="IPR050707">
    <property type="entry name" value="HTH_MetabolicPath_Reg"/>
</dbReference>
<gene>
    <name evidence="6" type="ORF">Dfulv_20755</name>
</gene>
<dbReference type="EMBL" id="CP073720">
    <property type="protein sequence ID" value="UWP86533.1"/>
    <property type="molecule type" value="Genomic_DNA"/>
</dbReference>
<dbReference type="Pfam" id="PF01614">
    <property type="entry name" value="IclR_C"/>
    <property type="match status" value="1"/>
</dbReference>
<dbReference type="PROSITE" id="PS51077">
    <property type="entry name" value="HTH_ICLR"/>
    <property type="match status" value="1"/>
</dbReference>
<evidence type="ECO:0000256" key="1">
    <source>
        <dbReference type="ARBA" id="ARBA00023015"/>
    </source>
</evidence>
<dbReference type="InterPro" id="IPR005471">
    <property type="entry name" value="Tscrpt_reg_IclR_N"/>
</dbReference>
<dbReference type="InterPro" id="IPR029016">
    <property type="entry name" value="GAF-like_dom_sf"/>
</dbReference>
<reference evidence="6" key="1">
    <citation type="submission" date="2021-04" db="EMBL/GenBank/DDBJ databases">
        <authorList>
            <person name="Hartkoorn R.C."/>
            <person name="Beaudoing E."/>
            <person name="Hot D."/>
        </authorList>
    </citation>
    <scope>NUCLEOTIDE SEQUENCE</scope>
    <source>
        <strain evidence="6">NRRL B-16292</strain>
    </source>
</reference>
<keyword evidence="7" id="KW-1185">Reference proteome</keyword>
<feature type="domain" description="IclR-ED" evidence="5">
    <location>
        <begin position="73"/>
        <end position="256"/>
    </location>
</feature>
<evidence type="ECO:0000313" key="7">
    <source>
        <dbReference type="Proteomes" id="UP001059617"/>
    </source>
</evidence>
<evidence type="ECO:0000259" key="4">
    <source>
        <dbReference type="PROSITE" id="PS51077"/>
    </source>
</evidence>
<organism evidence="6 7">
    <name type="scientific">Dactylosporangium fulvum</name>
    <dbReference type="NCBI Taxonomy" id="53359"/>
    <lineage>
        <taxon>Bacteria</taxon>
        <taxon>Bacillati</taxon>
        <taxon>Actinomycetota</taxon>
        <taxon>Actinomycetes</taxon>
        <taxon>Micromonosporales</taxon>
        <taxon>Micromonosporaceae</taxon>
        <taxon>Dactylosporangium</taxon>
    </lineage>
</organism>
<evidence type="ECO:0000313" key="6">
    <source>
        <dbReference type="EMBL" id="UWP86533.1"/>
    </source>
</evidence>
<dbReference type="InterPro" id="IPR036388">
    <property type="entry name" value="WH-like_DNA-bd_sf"/>
</dbReference>
<dbReference type="Pfam" id="PF09339">
    <property type="entry name" value="HTH_IclR"/>
    <property type="match status" value="1"/>
</dbReference>
<sequence length="256" mass="27318">MSSNEVNGLSPDTSVGKGLTVLDALSRSRSPLGVSEISSRTGMAKSTVHRLLNAMIVHGYVSKEGERYLLAERVFELGHRVQVGPAKGLREFAAPYAAELFAATRQTIHLAVLSGTEILYIDKVSGVGTPKMATRIGGRRPAYATGLGKVLVAFAPAVDVQRNLEGRFRRFTAYTVPDAHRMQQSLARVRETGFATDNEESFLGVTCLAAPIWSSDKSRAVAAISLSCPVAGHSPSRFKTALMGTADQLSAALSRG</sequence>
<reference evidence="6" key="2">
    <citation type="submission" date="2022-09" db="EMBL/GenBank/DDBJ databases">
        <title>Biosynthetic gene clusters of Dactylosporangioum fulvum.</title>
        <authorList>
            <person name="Caradec T."/>
        </authorList>
    </citation>
    <scope>NUCLEOTIDE SEQUENCE</scope>
    <source>
        <strain evidence="6">NRRL B-16292</strain>
    </source>
</reference>
<dbReference type="InterPro" id="IPR036390">
    <property type="entry name" value="WH_DNA-bd_sf"/>
</dbReference>
<evidence type="ECO:0000256" key="3">
    <source>
        <dbReference type="ARBA" id="ARBA00023163"/>
    </source>
</evidence>
<dbReference type="PROSITE" id="PS51078">
    <property type="entry name" value="ICLR_ED"/>
    <property type="match status" value="1"/>
</dbReference>
<keyword evidence="2" id="KW-0238">DNA-binding</keyword>
<keyword evidence="1" id="KW-0805">Transcription regulation</keyword>
<proteinExistence type="predicted"/>
<feature type="domain" description="HTH iclR-type" evidence="4">
    <location>
        <begin position="12"/>
        <end position="72"/>
    </location>
</feature>
<dbReference type="PANTHER" id="PTHR30136:SF7">
    <property type="entry name" value="HTH-TYPE TRANSCRIPTIONAL REGULATOR KDGR-RELATED"/>
    <property type="match status" value="1"/>
</dbReference>
<dbReference type="SUPFAM" id="SSF46785">
    <property type="entry name" value="Winged helix' DNA-binding domain"/>
    <property type="match status" value="1"/>
</dbReference>